<reference evidence="2 3" key="1">
    <citation type="submission" date="2016-11" db="EMBL/GenBank/DDBJ databases">
        <authorList>
            <person name="Jaros S."/>
            <person name="Januszkiewicz K."/>
            <person name="Wedrychowicz H."/>
        </authorList>
    </citation>
    <scope>NUCLEOTIDE SEQUENCE [LARGE SCALE GENOMIC DNA]</scope>
    <source>
        <strain evidence="2 3">DSM 24787</strain>
    </source>
</reference>
<name>A0A1N6D9K6_9BACT</name>
<proteinExistence type="predicted"/>
<protein>
    <recommendedName>
        <fullName evidence="4">Outer membrane protein beta-barrel domain-containing protein</fullName>
    </recommendedName>
</protein>
<keyword evidence="1" id="KW-0732">Signal</keyword>
<dbReference type="STRING" id="536979.SAMN04488055_0491"/>
<evidence type="ECO:0000313" key="3">
    <source>
        <dbReference type="Proteomes" id="UP000185003"/>
    </source>
</evidence>
<feature type="signal peptide" evidence="1">
    <location>
        <begin position="1"/>
        <end position="19"/>
    </location>
</feature>
<dbReference type="EMBL" id="FSRA01000001">
    <property type="protein sequence ID" value="SIN67366.1"/>
    <property type="molecule type" value="Genomic_DNA"/>
</dbReference>
<gene>
    <name evidence="2" type="ORF">SAMN04488055_0491</name>
</gene>
<dbReference type="OrthoDB" id="1122635at2"/>
<dbReference type="AlphaFoldDB" id="A0A1N6D9K6"/>
<evidence type="ECO:0000256" key="1">
    <source>
        <dbReference type="SAM" id="SignalP"/>
    </source>
</evidence>
<sequence>MKTFIIACVILLGAQFANAQQIETLSFKHKSGGGNTKVSAYGTALGKLSYIDGKLAVFTGGYGGVLLNKKFLLGAGAYSLANNIYVPDYTDNRKYNLWYTGGVFEYVHNSDKLFHWSAGALVGGGGVSTRTGHNEHRDDVHARSAVFVAEPFVNVEMNVTSYLRIVAGGTYRGVFGTGSNVGISDAKLSAPGFHLGVKAGLF</sequence>
<evidence type="ECO:0000313" key="2">
    <source>
        <dbReference type="EMBL" id="SIN67366.1"/>
    </source>
</evidence>
<dbReference type="RefSeq" id="WP_074237587.1">
    <property type="nucleotide sequence ID" value="NZ_FSRA01000001.1"/>
</dbReference>
<dbReference type="Proteomes" id="UP000185003">
    <property type="component" value="Unassembled WGS sequence"/>
</dbReference>
<keyword evidence="3" id="KW-1185">Reference proteome</keyword>
<accession>A0A1N6D9K6</accession>
<feature type="chain" id="PRO_5013291898" description="Outer membrane protein beta-barrel domain-containing protein" evidence="1">
    <location>
        <begin position="20"/>
        <end position="202"/>
    </location>
</feature>
<evidence type="ECO:0008006" key="4">
    <source>
        <dbReference type="Google" id="ProtNLM"/>
    </source>
</evidence>
<organism evidence="2 3">
    <name type="scientific">Chitinophaga niabensis</name>
    <dbReference type="NCBI Taxonomy" id="536979"/>
    <lineage>
        <taxon>Bacteria</taxon>
        <taxon>Pseudomonadati</taxon>
        <taxon>Bacteroidota</taxon>
        <taxon>Chitinophagia</taxon>
        <taxon>Chitinophagales</taxon>
        <taxon>Chitinophagaceae</taxon>
        <taxon>Chitinophaga</taxon>
    </lineage>
</organism>